<dbReference type="EMBL" id="CP115612">
    <property type="protein sequence ID" value="WBW73558.1"/>
    <property type="molecule type" value="Genomic_DNA"/>
</dbReference>
<keyword evidence="8 9" id="KW-0472">Membrane</keyword>
<protein>
    <recommendedName>
        <fullName evidence="9">MICOS complex subunit MIC10</fullName>
    </recommendedName>
</protein>
<evidence type="ECO:0000256" key="2">
    <source>
        <dbReference type="ARBA" id="ARBA00004434"/>
    </source>
</evidence>
<feature type="transmembrane region" description="Helical" evidence="9">
    <location>
        <begin position="22"/>
        <end position="41"/>
    </location>
</feature>
<evidence type="ECO:0000256" key="4">
    <source>
        <dbReference type="ARBA" id="ARBA00022692"/>
    </source>
</evidence>
<reference evidence="10 11" key="1">
    <citation type="journal article" date="2023" name="G3 (Bethesda)">
        <title>A high-quality reference genome for the fission yeast Schizosaccharomyces osmophilus.</title>
        <authorList>
            <person name="Jia G.S."/>
            <person name="Zhang W.C."/>
            <person name="Liang Y."/>
            <person name="Liu X.H."/>
            <person name="Rhind N."/>
            <person name="Pidoux A."/>
            <person name="Brysch-Herzberg M."/>
            <person name="Du L.L."/>
        </authorList>
    </citation>
    <scope>NUCLEOTIDE SEQUENCE [LARGE SCALE GENOMIC DNA]</scope>
    <source>
        <strain evidence="10 11">CBS 15793</strain>
    </source>
</reference>
<comment type="function">
    <text evidence="1 9">Component of the MICOS complex, a large protein complex of the mitochondrial inner membrane that plays crucial roles in the maintenance of crista junctions, inner membrane architecture, and formation of contact sites to the outer membrane.</text>
</comment>
<accession>A0AAE9WCX4</accession>
<proteinExistence type="inferred from homology"/>
<evidence type="ECO:0000256" key="5">
    <source>
        <dbReference type="ARBA" id="ARBA00022792"/>
    </source>
</evidence>
<name>A0AAE9WCX4_9SCHI</name>
<evidence type="ECO:0000256" key="1">
    <source>
        <dbReference type="ARBA" id="ARBA00002689"/>
    </source>
</evidence>
<evidence type="ECO:0000313" key="11">
    <source>
        <dbReference type="Proteomes" id="UP001212411"/>
    </source>
</evidence>
<comment type="similarity">
    <text evidence="3 9">Belongs to the MICOS complex subunit Mic10 family.</text>
</comment>
<keyword evidence="11" id="KW-1185">Reference proteome</keyword>
<comment type="subunit">
    <text evidence="9">Component of the mitochondrial contact site and cristae organizing system (MICOS) complex.</text>
</comment>
<sequence>MSKPVSSEQSLNYKWDVCLSNMVVQSTVGIGIGIISSAIMFRRAAWPVWGGLGFGLGKAYADCNAKLKTFPAVHQELQTVTNEEKK</sequence>
<dbReference type="Proteomes" id="UP001212411">
    <property type="component" value="Chromosome 2"/>
</dbReference>
<dbReference type="GeneID" id="80877453"/>
<dbReference type="AlphaFoldDB" id="A0AAE9WCX4"/>
<keyword evidence="5 9" id="KW-0999">Mitochondrion inner membrane</keyword>
<organism evidence="10 11">
    <name type="scientific">Schizosaccharomyces osmophilus</name>
    <dbReference type="NCBI Taxonomy" id="2545709"/>
    <lineage>
        <taxon>Eukaryota</taxon>
        <taxon>Fungi</taxon>
        <taxon>Dikarya</taxon>
        <taxon>Ascomycota</taxon>
        <taxon>Taphrinomycotina</taxon>
        <taxon>Schizosaccharomycetes</taxon>
        <taxon>Schizosaccharomycetales</taxon>
        <taxon>Schizosaccharomycetaceae</taxon>
        <taxon>Schizosaccharomyces</taxon>
    </lineage>
</organism>
<keyword evidence="7 9" id="KW-0496">Mitochondrion</keyword>
<evidence type="ECO:0000256" key="8">
    <source>
        <dbReference type="ARBA" id="ARBA00023136"/>
    </source>
</evidence>
<dbReference type="InterPro" id="IPR007512">
    <property type="entry name" value="Mic10"/>
</dbReference>
<evidence type="ECO:0000256" key="3">
    <source>
        <dbReference type="ARBA" id="ARBA00006792"/>
    </source>
</evidence>
<dbReference type="GO" id="GO:0061617">
    <property type="term" value="C:MICOS complex"/>
    <property type="evidence" value="ECO:0007669"/>
    <property type="project" value="UniProtKB-UniRule"/>
</dbReference>
<dbReference type="PANTHER" id="PTHR21304:SF0">
    <property type="entry name" value="MICOS COMPLEX SUBUNIT MIC10"/>
    <property type="match status" value="1"/>
</dbReference>
<evidence type="ECO:0000256" key="7">
    <source>
        <dbReference type="ARBA" id="ARBA00023128"/>
    </source>
</evidence>
<dbReference type="RefSeq" id="XP_056037801.1">
    <property type="nucleotide sequence ID" value="XM_056182764.1"/>
</dbReference>
<gene>
    <name evidence="10" type="primary">mic10</name>
    <name evidence="10" type="ORF">SOMG_03977</name>
</gene>
<evidence type="ECO:0000313" key="10">
    <source>
        <dbReference type="EMBL" id="WBW73558.1"/>
    </source>
</evidence>
<dbReference type="PANTHER" id="PTHR21304">
    <property type="entry name" value="MICOS COMPLEX SUBUNIT MIC10"/>
    <property type="match status" value="1"/>
</dbReference>
<keyword evidence="6 9" id="KW-1133">Transmembrane helix</keyword>
<comment type="subcellular location">
    <subcellularLocation>
        <location evidence="2 9">Mitochondrion inner membrane</location>
        <topology evidence="2 9">Single-pass membrane protein</topology>
    </subcellularLocation>
</comment>
<keyword evidence="4 9" id="KW-0812">Transmembrane</keyword>
<dbReference type="Pfam" id="PF04418">
    <property type="entry name" value="DUF543"/>
    <property type="match status" value="1"/>
</dbReference>
<dbReference type="KEGG" id="som:SOMG_03977"/>
<evidence type="ECO:0000256" key="9">
    <source>
        <dbReference type="RuleBase" id="RU363011"/>
    </source>
</evidence>
<evidence type="ECO:0000256" key="6">
    <source>
        <dbReference type="ARBA" id="ARBA00022989"/>
    </source>
</evidence>